<protein>
    <recommendedName>
        <fullName evidence="1">RNA helicase</fullName>
        <ecNumber evidence="1">3.6.4.13</ecNumber>
    </recommendedName>
</protein>
<keyword evidence="6" id="KW-0067">ATP-binding</keyword>
<evidence type="ECO:0000313" key="10">
    <source>
        <dbReference type="Ensembl" id="ENSMMOP00000024547.1"/>
    </source>
</evidence>
<dbReference type="Gene3D" id="3.40.50.300">
    <property type="entry name" value="P-loop containing nucleotide triphosphate hydrolases"/>
    <property type="match status" value="2"/>
</dbReference>
<evidence type="ECO:0000256" key="7">
    <source>
        <dbReference type="ARBA" id="ARBA00047984"/>
    </source>
</evidence>
<dbReference type="Proteomes" id="UP000261620">
    <property type="component" value="Unplaced"/>
</dbReference>
<dbReference type="STRING" id="94237.ENSMMOP00000024547"/>
<dbReference type="SUPFAM" id="SSF52540">
    <property type="entry name" value="P-loop containing nucleoside triphosphate hydrolases"/>
    <property type="match status" value="1"/>
</dbReference>
<dbReference type="PANTHER" id="PTHR22655:SF2">
    <property type="entry name" value="ATP-DEPENDENT RNA HELICASE TDRD12-RELATED"/>
    <property type="match status" value="1"/>
</dbReference>
<evidence type="ECO:0000256" key="8">
    <source>
        <dbReference type="SAM" id="MobiDB-lite"/>
    </source>
</evidence>
<dbReference type="Gene3D" id="2.40.50.90">
    <property type="match status" value="2"/>
</dbReference>
<keyword evidence="11" id="KW-1185">Reference proteome</keyword>
<dbReference type="InterPro" id="IPR027417">
    <property type="entry name" value="P-loop_NTPase"/>
</dbReference>
<reference evidence="10" key="2">
    <citation type="submission" date="2025-09" db="UniProtKB">
        <authorList>
            <consortium name="Ensembl"/>
        </authorList>
    </citation>
    <scope>IDENTIFICATION</scope>
</reference>
<dbReference type="PANTHER" id="PTHR22655">
    <property type="entry name" value="ATP-DEPENDENT RNA HELICASE TDRD12-RELATED"/>
    <property type="match status" value="1"/>
</dbReference>
<reference evidence="10" key="1">
    <citation type="submission" date="2025-08" db="UniProtKB">
        <authorList>
            <consortium name="Ensembl"/>
        </authorList>
    </citation>
    <scope>IDENTIFICATION</scope>
</reference>
<dbReference type="InterPro" id="IPR008978">
    <property type="entry name" value="HSP20-like_chaperone"/>
</dbReference>
<dbReference type="Pfam" id="PF00567">
    <property type="entry name" value="TUDOR"/>
    <property type="match status" value="2"/>
</dbReference>
<evidence type="ECO:0000256" key="5">
    <source>
        <dbReference type="ARBA" id="ARBA00022806"/>
    </source>
</evidence>
<dbReference type="AlphaFoldDB" id="A0A3Q4BSY2"/>
<keyword evidence="4" id="KW-0378">Hydrolase</keyword>
<dbReference type="CDD" id="cd06463">
    <property type="entry name" value="p23_like"/>
    <property type="match status" value="1"/>
</dbReference>
<accession>A0A3Q4BSY2</accession>
<dbReference type="InterPro" id="IPR007052">
    <property type="entry name" value="CS_dom"/>
</dbReference>
<dbReference type="GO" id="GO:0042078">
    <property type="term" value="P:germ-line stem cell division"/>
    <property type="evidence" value="ECO:0007669"/>
    <property type="project" value="TreeGrafter"/>
</dbReference>
<keyword evidence="5" id="KW-0347">Helicase</keyword>
<evidence type="ECO:0000256" key="4">
    <source>
        <dbReference type="ARBA" id="ARBA00022801"/>
    </source>
</evidence>
<feature type="region of interest" description="Disordered" evidence="8">
    <location>
        <begin position="215"/>
        <end position="263"/>
    </location>
</feature>
<evidence type="ECO:0000256" key="6">
    <source>
        <dbReference type="ARBA" id="ARBA00022840"/>
    </source>
</evidence>
<feature type="domain" description="CS" evidence="9">
    <location>
        <begin position="1029"/>
        <end position="1115"/>
    </location>
</feature>
<comment type="catalytic activity">
    <reaction evidence="7">
        <text>ATP + H2O = ADP + phosphate + H(+)</text>
        <dbReference type="Rhea" id="RHEA:13065"/>
        <dbReference type="ChEBI" id="CHEBI:15377"/>
        <dbReference type="ChEBI" id="CHEBI:15378"/>
        <dbReference type="ChEBI" id="CHEBI:30616"/>
        <dbReference type="ChEBI" id="CHEBI:43474"/>
        <dbReference type="ChEBI" id="CHEBI:456216"/>
        <dbReference type="EC" id="3.6.4.13"/>
    </reaction>
</comment>
<evidence type="ECO:0000313" key="11">
    <source>
        <dbReference type="Proteomes" id="UP000261620"/>
    </source>
</evidence>
<dbReference type="SUPFAM" id="SSF49764">
    <property type="entry name" value="HSP20-like chaperones"/>
    <property type="match status" value="1"/>
</dbReference>
<evidence type="ECO:0000256" key="2">
    <source>
        <dbReference type="ARBA" id="ARBA00022737"/>
    </source>
</evidence>
<keyword evidence="2" id="KW-0677">Repeat</keyword>
<dbReference type="GO" id="GO:0016787">
    <property type="term" value="F:hydrolase activity"/>
    <property type="evidence" value="ECO:0007669"/>
    <property type="project" value="UniProtKB-KW"/>
</dbReference>
<dbReference type="GO" id="GO:0005524">
    <property type="term" value="F:ATP binding"/>
    <property type="evidence" value="ECO:0007669"/>
    <property type="project" value="UniProtKB-KW"/>
</dbReference>
<dbReference type="InterPro" id="IPR035437">
    <property type="entry name" value="SNase_OB-fold_sf"/>
</dbReference>
<dbReference type="InterPro" id="IPR002999">
    <property type="entry name" value="Tudor"/>
</dbReference>
<name>A0A3Q4BSY2_MOLML</name>
<dbReference type="Gene3D" id="2.60.40.790">
    <property type="match status" value="1"/>
</dbReference>
<dbReference type="EC" id="3.6.4.13" evidence="1"/>
<dbReference type="PROSITE" id="PS51203">
    <property type="entry name" value="CS"/>
    <property type="match status" value="1"/>
</dbReference>
<proteinExistence type="predicted"/>
<dbReference type="Pfam" id="PF04969">
    <property type="entry name" value="CS"/>
    <property type="match status" value="1"/>
</dbReference>
<dbReference type="SUPFAM" id="SSF63748">
    <property type="entry name" value="Tudor/PWWP/MBT"/>
    <property type="match status" value="2"/>
</dbReference>
<dbReference type="FunFam" id="3.40.50.300:FF:001416">
    <property type="entry name" value="Tudor domain containing 12"/>
    <property type="match status" value="1"/>
</dbReference>
<dbReference type="Gene3D" id="2.30.30.140">
    <property type="match status" value="2"/>
</dbReference>
<sequence length="1162" mass="131277">GGDGETSDQYKNLMAQMNLFYHDVTQDQSKLKPVSVEEGQVCVVYWSVIKSWCRALVESIIVDSVSCKARCLLVDHAEQLVVSLDQVRVAVQNFLHLPFCVKRFHLARIKPLTLRVSVCEEKAKLKPSTRWDSSATLYLHKLLKISTQTEAVLLESKSDSMAIMLYVTVRNIKICVNDDLVAKKFGLYDSQIADGSGLDEADQAPIMLSSSILMQSSRRTSKKTTAQTQPPPGKHADVHGHHRRRTPPVIQCHGPGRFRPTRSTSHLSNVTVATYSRCLLALTCLVRLLLRFTQWALCLQVLRKKRYDNLSPAERYSWPAVACGCNTVVVSHNTREPLTYLIPLLTHILLNSIFTSLTSSAGPIAVLLCPSWEKVQVVYDLLEEMKVTSILHSFIVLLGLGKDEAKSVRIPKNCLMLVTTPFSLVRLLSCHCFLFLRLYHLVLDAADQLFSLAPEEMDTILHHFQKVTSSEKNTFCSQQVVALAERWTSQLERLLVNHMPYPCIVMTVPEEVALYGDIQQVIFMTLESSKTSVLLGMLDLNPDVGQKTLIVTNSAQEVEDVFKAVSTKSAFCLMTHEGLTQQFDLVIQQWRKDIGPGTHIFLVTTNECLKYLGIRDATCVIHYGFPTSPKVFGSRLFCMAQNIRNLSERVRSNTTPRVTRSVLLISERNARHGVGILRYMERTNALLPPELLSFVQGVLVAREDQKTDRPLCSYLKSFGVCRDSSVCPDRHRFISHLDQSVLPSSGPIEVLPLYIKTASVFYGRIVRKEDTGFQTMLAEMVSYYTDKRPGAKEMLEGGLYAVEEDEDFHRVKILSVPNRGNRLFFSVLVCFIDVGKEEEVKSYRILQLPEQFHSLPGQAVEIIVCRVKPADSETNWHPKVTRAISQKIQAVRHQARAVFSLGNTVFVDPMVRVSRMPGMKTVINEYNVQSEILNTGMAVSNPKHLDLLRVLCQEASHVSGGKYRLMDIFSSHNIYQSPARTQITMPLKGKTGYVNVSTDLSKYERVNNLKSPANYLYKVSMFAACSCLSFHPQVLWYQTLDSVIVTVKLTNPGSQHCDFYPDRVVYSGKANGRSYRADLELHASIAAERCCWEMKSNKPVLKLVKQQQGYWERFLTSKNIFVSFDMERIEEDEDRIPNGQWFVENTGEENSYVNSESGSESD</sequence>
<organism evidence="10 11">
    <name type="scientific">Mola mola</name>
    <name type="common">Ocean sunfish</name>
    <name type="synonym">Tetraodon mola</name>
    <dbReference type="NCBI Taxonomy" id="94237"/>
    <lineage>
        <taxon>Eukaryota</taxon>
        <taxon>Metazoa</taxon>
        <taxon>Chordata</taxon>
        <taxon>Craniata</taxon>
        <taxon>Vertebrata</taxon>
        <taxon>Euteleostomi</taxon>
        <taxon>Actinopterygii</taxon>
        <taxon>Neopterygii</taxon>
        <taxon>Teleostei</taxon>
        <taxon>Neoteleostei</taxon>
        <taxon>Acanthomorphata</taxon>
        <taxon>Eupercaria</taxon>
        <taxon>Tetraodontiformes</taxon>
        <taxon>Molidae</taxon>
        <taxon>Mola</taxon>
    </lineage>
</organism>
<evidence type="ECO:0000256" key="1">
    <source>
        <dbReference type="ARBA" id="ARBA00012552"/>
    </source>
</evidence>
<keyword evidence="3" id="KW-0547">Nucleotide-binding</keyword>
<evidence type="ECO:0000259" key="9">
    <source>
        <dbReference type="PROSITE" id="PS51203"/>
    </source>
</evidence>
<dbReference type="Ensembl" id="ENSMMOT00000024958.1">
    <property type="protein sequence ID" value="ENSMMOP00000024547.1"/>
    <property type="gene ID" value="ENSMMOG00000018662.1"/>
</dbReference>
<evidence type="ECO:0000256" key="3">
    <source>
        <dbReference type="ARBA" id="ARBA00022741"/>
    </source>
</evidence>
<dbReference type="CDD" id="cd20435">
    <property type="entry name" value="Tudor_TDRD12_rpt2"/>
    <property type="match status" value="1"/>
</dbReference>
<dbReference type="GO" id="GO:0003724">
    <property type="term" value="F:RNA helicase activity"/>
    <property type="evidence" value="ECO:0007669"/>
    <property type="project" value="UniProtKB-EC"/>
</dbReference>